<sequence>MTSRTNSIPSVLNESNQWIGSARMKVATSKPGKASNNSGYQTFIILEQTEVNVRRAKCQQLIKSSQTFNSDLEDRVF</sequence>
<name>A0AAV4Y2W7_CAEEX</name>
<organism evidence="1 2">
    <name type="scientific">Caerostris extrusa</name>
    <name type="common">Bark spider</name>
    <name type="synonym">Caerostris bankana</name>
    <dbReference type="NCBI Taxonomy" id="172846"/>
    <lineage>
        <taxon>Eukaryota</taxon>
        <taxon>Metazoa</taxon>
        <taxon>Ecdysozoa</taxon>
        <taxon>Arthropoda</taxon>
        <taxon>Chelicerata</taxon>
        <taxon>Arachnida</taxon>
        <taxon>Araneae</taxon>
        <taxon>Araneomorphae</taxon>
        <taxon>Entelegynae</taxon>
        <taxon>Araneoidea</taxon>
        <taxon>Araneidae</taxon>
        <taxon>Caerostris</taxon>
    </lineage>
</organism>
<dbReference type="AlphaFoldDB" id="A0AAV4Y2W7"/>
<accession>A0AAV4Y2W7</accession>
<proteinExistence type="predicted"/>
<gene>
    <name evidence="1" type="ORF">CEXT_7821</name>
</gene>
<dbReference type="Proteomes" id="UP001054945">
    <property type="component" value="Unassembled WGS sequence"/>
</dbReference>
<keyword evidence="2" id="KW-1185">Reference proteome</keyword>
<dbReference type="EMBL" id="BPLR01001164">
    <property type="protein sequence ID" value="GIZ00520.1"/>
    <property type="molecule type" value="Genomic_DNA"/>
</dbReference>
<comment type="caution">
    <text evidence="1">The sequence shown here is derived from an EMBL/GenBank/DDBJ whole genome shotgun (WGS) entry which is preliminary data.</text>
</comment>
<evidence type="ECO:0000313" key="1">
    <source>
        <dbReference type="EMBL" id="GIZ00520.1"/>
    </source>
</evidence>
<protein>
    <submittedName>
        <fullName evidence="1">Uncharacterized protein</fullName>
    </submittedName>
</protein>
<reference evidence="1 2" key="1">
    <citation type="submission" date="2021-06" db="EMBL/GenBank/DDBJ databases">
        <title>Caerostris extrusa draft genome.</title>
        <authorList>
            <person name="Kono N."/>
            <person name="Arakawa K."/>
        </authorList>
    </citation>
    <scope>NUCLEOTIDE SEQUENCE [LARGE SCALE GENOMIC DNA]</scope>
</reference>
<evidence type="ECO:0000313" key="2">
    <source>
        <dbReference type="Proteomes" id="UP001054945"/>
    </source>
</evidence>